<evidence type="ECO:0000313" key="3">
    <source>
        <dbReference type="Proteomes" id="UP000314294"/>
    </source>
</evidence>
<keyword evidence="3" id="KW-1185">Reference proteome</keyword>
<gene>
    <name evidence="2" type="ORF">EYF80_034737</name>
</gene>
<comment type="caution">
    <text evidence="2">The sequence shown here is derived from an EMBL/GenBank/DDBJ whole genome shotgun (WGS) entry which is preliminary data.</text>
</comment>
<feature type="region of interest" description="Disordered" evidence="1">
    <location>
        <begin position="1"/>
        <end position="60"/>
    </location>
</feature>
<sequence>MTVHNNQGRDGRTEGRKEGKKEGERSNDGEVEGNKDVDFWCSQRDDPWPSRGMRFTSLSG</sequence>
<proteinExistence type="predicted"/>
<reference evidence="2 3" key="1">
    <citation type="submission" date="2019-03" db="EMBL/GenBank/DDBJ databases">
        <title>First draft genome of Liparis tanakae, snailfish: a comprehensive survey of snailfish specific genes.</title>
        <authorList>
            <person name="Kim W."/>
            <person name="Song I."/>
            <person name="Jeong J.-H."/>
            <person name="Kim D."/>
            <person name="Kim S."/>
            <person name="Ryu S."/>
            <person name="Song J.Y."/>
            <person name="Lee S.K."/>
        </authorList>
    </citation>
    <scope>NUCLEOTIDE SEQUENCE [LARGE SCALE GENOMIC DNA]</scope>
    <source>
        <tissue evidence="2">Muscle</tissue>
    </source>
</reference>
<dbReference type="Proteomes" id="UP000314294">
    <property type="component" value="Unassembled WGS sequence"/>
</dbReference>
<dbReference type="EMBL" id="SRLO01000468">
    <property type="protein sequence ID" value="TNN55031.1"/>
    <property type="molecule type" value="Genomic_DNA"/>
</dbReference>
<dbReference type="AlphaFoldDB" id="A0A4Z2GP19"/>
<protein>
    <submittedName>
        <fullName evidence="2">Uncharacterized protein</fullName>
    </submittedName>
</protein>
<name>A0A4Z2GP19_9TELE</name>
<evidence type="ECO:0000256" key="1">
    <source>
        <dbReference type="SAM" id="MobiDB-lite"/>
    </source>
</evidence>
<feature type="compositionally biased region" description="Basic and acidic residues" evidence="1">
    <location>
        <begin position="7"/>
        <end position="48"/>
    </location>
</feature>
<evidence type="ECO:0000313" key="2">
    <source>
        <dbReference type="EMBL" id="TNN55031.1"/>
    </source>
</evidence>
<organism evidence="2 3">
    <name type="scientific">Liparis tanakae</name>
    <name type="common">Tanaka's snailfish</name>
    <dbReference type="NCBI Taxonomy" id="230148"/>
    <lineage>
        <taxon>Eukaryota</taxon>
        <taxon>Metazoa</taxon>
        <taxon>Chordata</taxon>
        <taxon>Craniata</taxon>
        <taxon>Vertebrata</taxon>
        <taxon>Euteleostomi</taxon>
        <taxon>Actinopterygii</taxon>
        <taxon>Neopterygii</taxon>
        <taxon>Teleostei</taxon>
        <taxon>Neoteleostei</taxon>
        <taxon>Acanthomorphata</taxon>
        <taxon>Eupercaria</taxon>
        <taxon>Perciformes</taxon>
        <taxon>Cottioidei</taxon>
        <taxon>Cottales</taxon>
        <taxon>Liparidae</taxon>
        <taxon>Liparis</taxon>
    </lineage>
</organism>
<accession>A0A4Z2GP19</accession>